<proteinExistence type="inferred from homology"/>
<feature type="transmembrane region" description="Helical" evidence="3">
    <location>
        <begin position="151"/>
        <end position="170"/>
    </location>
</feature>
<dbReference type="SUPFAM" id="SSF52540">
    <property type="entry name" value="P-loop containing nucleoside triphosphate hydrolases"/>
    <property type="match status" value="1"/>
</dbReference>
<dbReference type="PANTHER" id="PTHR10760">
    <property type="entry name" value="TORSIN"/>
    <property type="match status" value="1"/>
</dbReference>
<organism evidence="5 6">
    <name type="scientific">Plakobranchus ocellatus</name>
    <dbReference type="NCBI Taxonomy" id="259542"/>
    <lineage>
        <taxon>Eukaryota</taxon>
        <taxon>Metazoa</taxon>
        <taxon>Spiralia</taxon>
        <taxon>Lophotrochozoa</taxon>
        <taxon>Mollusca</taxon>
        <taxon>Gastropoda</taxon>
        <taxon>Heterobranchia</taxon>
        <taxon>Euthyneura</taxon>
        <taxon>Panpulmonata</taxon>
        <taxon>Sacoglossa</taxon>
        <taxon>Placobranchoidea</taxon>
        <taxon>Plakobranchidae</taxon>
        <taxon>Plakobranchus</taxon>
    </lineage>
</organism>
<keyword evidence="3" id="KW-0812">Transmembrane</keyword>
<dbReference type="GO" id="GO:0005737">
    <property type="term" value="C:cytoplasm"/>
    <property type="evidence" value="ECO:0007669"/>
    <property type="project" value="UniProtKB-ARBA"/>
</dbReference>
<feature type="domain" description="Torsin-1A C-terminal" evidence="4">
    <location>
        <begin position="404"/>
        <end position="460"/>
    </location>
</feature>
<accession>A0AAV4DN15</accession>
<dbReference type="GO" id="GO:0005524">
    <property type="term" value="F:ATP binding"/>
    <property type="evidence" value="ECO:0007669"/>
    <property type="project" value="InterPro"/>
</dbReference>
<name>A0AAV4DN15_9GAST</name>
<reference evidence="5 6" key="1">
    <citation type="journal article" date="2021" name="Elife">
        <title>Chloroplast acquisition without the gene transfer in kleptoplastic sea slugs, Plakobranchus ocellatus.</title>
        <authorList>
            <person name="Maeda T."/>
            <person name="Takahashi S."/>
            <person name="Yoshida T."/>
            <person name="Shimamura S."/>
            <person name="Takaki Y."/>
            <person name="Nagai Y."/>
            <person name="Toyoda A."/>
            <person name="Suzuki Y."/>
            <person name="Arimoto A."/>
            <person name="Ishii H."/>
            <person name="Satoh N."/>
            <person name="Nishiyama T."/>
            <person name="Hasebe M."/>
            <person name="Maruyama T."/>
            <person name="Minagawa J."/>
            <person name="Obokata J."/>
            <person name="Shigenobu S."/>
        </authorList>
    </citation>
    <scope>NUCLEOTIDE SEQUENCE [LARGE SCALE GENOMIC DNA]</scope>
</reference>
<gene>
    <name evidence="5" type="ORF">PoB_007203600</name>
</gene>
<dbReference type="AlphaFoldDB" id="A0AAV4DN15"/>
<comment type="caution">
    <text evidence="5">The sequence shown here is derived from an EMBL/GenBank/DDBJ whole genome shotgun (WGS) entry which is preliminary data.</text>
</comment>
<keyword evidence="3" id="KW-0472">Membrane</keyword>
<dbReference type="Pfam" id="PF06309">
    <property type="entry name" value="Torsin"/>
    <property type="match status" value="1"/>
</dbReference>
<dbReference type="Gene3D" id="3.40.50.300">
    <property type="entry name" value="P-loop containing nucleotide triphosphate hydrolases"/>
    <property type="match status" value="1"/>
</dbReference>
<evidence type="ECO:0000259" key="4">
    <source>
        <dbReference type="Pfam" id="PF21376"/>
    </source>
</evidence>
<feature type="compositionally biased region" description="Low complexity" evidence="2">
    <location>
        <begin position="19"/>
        <end position="34"/>
    </location>
</feature>
<dbReference type="GO" id="GO:0016887">
    <property type="term" value="F:ATP hydrolysis activity"/>
    <property type="evidence" value="ECO:0007669"/>
    <property type="project" value="InterPro"/>
</dbReference>
<comment type="similarity">
    <text evidence="1">Belongs to the ClpA/ClpB family. Torsin subfamily.</text>
</comment>
<dbReference type="Pfam" id="PF21376">
    <property type="entry name" value="TOR1A_C"/>
    <property type="match status" value="1"/>
</dbReference>
<keyword evidence="3" id="KW-1133">Transmembrane helix</keyword>
<dbReference type="GO" id="GO:0012505">
    <property type="term" value="C:endomembrane system"/>
    <property type="evidence" value="ECO:0007669"/>
    <property type="project" value="UniProtKB-ARBA"/>
</dbReference>
<dbReference type="PANTHER" id="PTHR10760:SF2">
    <property type="entry name" value="LD13476P-RELATED"/>
    <property type="match status" value="1"/>
</dbReference>
<evidence type="ECO:0000313" key="5">
    <source>
        <dbReference type="EMBL" id="GFO45531.1"/>
    </source>
</evidence>
<feature type="region of interest" description="Disordered" evidence="2">
    <location>
        <begin position="1"/>
        <end position="67"/>
    </location>
</feature>
<keyword evidence="6" id="KW-1185">Reference proteome</keyword>
<evidence type="ECO:0000256" key="3">
    <source>
        <dbReference type="SAM" id="Phobius"/>
    </source>
</evidence>
<sequence>MEPMDLDNDTSPSGEHHFSLSPDVSDMDVDSSPLRYDGVPQDESDQLLHKDSLEQQSRDSLSTPVKKGKTFAKTGYGIPDDDPIFSHFPEKGLTRYSTNLLHRKRNVNGSETEDNIPVDGKCPKSHSRDKKWTSAPTISGLAACCCQMLKLLASVIVCCFLLLAATYFVNSTMQRCEMSKHFNPKAFKTDLETFVFGQHLASEILPVEINHYFSRIRSSGDDKNNSDEHPVDICKPLVLSFHGWTGVGKNYVSKIISESFMYTKVNHIVIPLHFPHVAFEHKYGQIIQNWILTNITECSVNIVVIDEMDKAFSPVTEGIISAVEALSLPCDVANPTIILLLSNSYATDINRLFFQFSAEFPSDNRKHIPLSLFQSLFSANRENQWDSLMARKKVIDAYVPFLPLERRHVEQCVKRELVSKRFSTDNGSVQKILEELTFTSVSGLEVSTTGCKRVADKVNYVILSQY</sequence>
<feature type="compositionally biased region" description="Basic and acidic residues" evidence="2">
    <location>
        <begin position="46"/>
        <end position="57"/>
    </location>
</feature>
<dbReference type="InterPro" id="IPR049337">
    <property type="entry name" value="TOR1A_C"/>
</dbReference>
<evidence type="ECO:0000313" key="6">
    <source>
        <dbReference type="Proteomes" id="UP000735302"/>
    </source>
</evidence>
<dbReference type="Proteomes" id="UP000735302">
    <property type="component" value="Unassembled WGS sequence"/>
</dbReference>
<evidence type="ECO:0000256" key="2">
    <source>
        <dbReference type="SAM" id="MobiDB-lite"/>
    </source>
</evidence>
<dbReference type="EMBL" id="BLXT01008064">
    <property type="protein sequence ID" value="GFO45531.1"/>
    <property type="molecule type" value="Genomic_DNA"/>
</dbReference>
<evidence type="ECO:0000256" key="1">
    <source>
        <dbReference type="ARBA" id="ARBA00006235"/>
    </source>
</evidence>
<protein>
    <submittedName>
        <fullName evidence="5">Torsin-1a-like</fullName>
    </submittedName>
</protein>
<dbReference type="InterPro" id="IPR027417">
    <property type="entry name" value="P-loop_NTPase"/>
</dbReference>
<dbReference type="InterPro" id="IPR010448">
    <property type="entry name" value="Torsin"/>
</dbReference>